<feature type="region of interest" description="Disordered" evidence="1">
    <location>
        <begin position="29"/>
        <end position="50"/>
    </location>
</feature>
<dbReference type="KEGG" id="nsh:GXM_03093"/>
<evidence type="ECO:0000313" key="3">
    <source>
        <dbReference type="Proteomes" id="UP000326678"/>
    </source>
</evidence>
<dbReference type="Proteomes" id="UP000326678">
    <property type="component" value="Chromosome Gxm1"/>
</dbReference>
<sequence length="50" mass="5565">MSSNIVRNLRAAKTKTPFKTGIYLAFPKDWQDGSQNTHDGKSNSLRSPSL</sequence>
<protein>
    <submittedName>
        <fullName evidence="2">Uncharacterized protein</fullName>
    </submittedName>
</protein>
<accession>A0A5P8W012</accession>
<gene>
    <name evidence="2" type="ORF">GXM_03093</name>
</gene>
<organism evidence="2 3">
    <name type="scientific">Nostoc sphaeroides CCNUC1</name>
    <dbReference type="NCBI Taxonomy" id="2653204"/>
    <lineage>
        <taxon>Bacteria</taxon>
        <taxon>Bacillati</taxon>
        <taxon>Cyanobacteriota</taxon>
        <taxon>Cyanophyceae</taxon>
        <taxon>Nostocales</taxon>
        <taxon>Nostocaceae</taxon>
        <taxon>Nostoc</taxon>
    </lineage>
</organism>
<name>A0A5P8W012_9NOSO</name>
<keyword evidence="3" id="KW-1185">Reference proteome</keyword>
<dbReference type="EMBL" id="CP045226">
    <property type="protein sequence ID" value="QFS45616.1"/>
    <property type="molecule type" value="Genomic_DNA"/>
</dbReference>
<dbReference type="AlphaFoldDB" id="A0A5P8W012"/>
<reference evidence="2 3" key="1">
    <citation type="submission" date="2019-10" db="EMBL/GenBank/DDBJ databases">
        <title>Genomic and transcriptomic insights into the perfect genentic adaptation of a filamentous nitrogen-fixing cyanobacterium to rice fields.</title>
        <authorList>
            <person name="Chen Z."/>
        </authorList>
    </citation>
    <scope>NUCLEOTIDE SEQUENCE [LARGE SCALE GENOMIC DNA]</scope>
    <source>
        <strain evidence="2">CCNUC1</strain>
    </source>
</reference>
<feature type="compositionally biased region" description="Polar residues" evidence="1">
    <location>
        <begin position="32"/>
        <end position="50"/>
    </location>
</feature>
<evidence type="ECO:0000256" key="1">
    <source>
        <dbReference type="SAM" id="MobiDB-lite"/>
    </source>
</evidence>
<proteinExistence type="predicted"/>
<evidence type="ECO:0000313" key="2">
    <source>
        <dbReference type="EMBL" id="QFS45616.1"/>
    </source>
</evidence>